<dbReference type="OrthoDB" id="294702at2759"/>
<dbReference type="PANTHER" id="PTHR43194">
    <property type="entry name" value="HYDROLASE ALPHA/BETA FOLD FAMILY"/>
    <property type="match status" value="1"/>
</dbReference>
<organism evidence="3 4">
    <name type="scientific">Polychaeton citri CBS 116435</name>
    <dbReference type="NCBI Taxonomy" id="1314669"/>
    <lineage>
        <taxon>Eukaryota</taxon>
        <taxon>Fungi</taxon>
        <taxon>Dikarya</taxon>
        <taxon>Ascomycota</taxon>
        <taxon>Pezizomycotina</taxon>
        <taxon>Dothideomycetes</taxon>
        <taxon>Dothideomycetidae</taxon>
        <taxon>Capnodiales</taxon>
        <taxon>Capnodiaceae</taxon>
        <taxon>Polychaeton</taxon>
    </lineage>
</organism>
<dbReference type="Gene3D" id="3.40.50.1820">
    <property type="entry name" value="alpha/beta hydrolase"/>
    <property type="match status" value="1"/>
</dbReference>
<gene>
    <name evidence="3" type="ORF">K431DRAFT_288982</name>
</gene>
<dbReference type="PANTHER" id="PTHR43194:SF2">
    <property type="entry name" value="PEROXISOMAL MEMBRANE PROTEIN LPX1"/>
    <property type="match status" value="1"/>
</dbReference>
<feature type="compositionally biased region" description="Low complexity" evidence="1">
    <location>
        <begin position="44"/>
        <end position="55"/>
    </location>
</feature>
<dbReference type="Proteomes" id="UP000799441">
    <property type="component" value="Unassembled WGS sequence"/>
</dbReference>
<accession>A0A9P4Q066</accession>
<feature type="region of interest" description="Disordered" evidence="1">
    <location>
        <begin position="12"/>
        <end position="55"/>
    </location>
</feature>
<evidence type="ECO:0000256" key="1">
    <source>
        <dbReference type="SAM" id="MobiDB-lite"/>
    </source>
</evidence>
<evidence type="ECO:0000259" key="2">
    <source>
        <dbReference type="Pfam" id="PF12697"/>
    </source>
</evidence>
<feature type="compositionally biased region" description="Low complexity" evidence="1">
    <location>
        <begin position="17"/>
        <end position="30"/>
    </location>
</feature>
<dbReference type="Pfam" id="PF12697">
    <property type="entry name" value="Abhydrolase_6"/>
    <property type="match status" value="1"/>
</dbReference>
<dbReference type="SUPFAM" id="SSF53474">
    <property type="entry name" value="alpha/beta-Hydrolases"/>
    <property type="match status" value="1"/>
</dbReference>
<comment type="caution">
    <text evidence="3">The sequence shown here is derived from an EMBL/GenBank/DDBJ whole genome shotgun (WGS) entry which is preliminary data.</text>
</comment>
<evidence type="ECO:0000313" key="4">
    <source>
        <dbReference type="Proteomes" id="UP000799441"/>
    </source>
</evidence>
<sequence length="337" mass="37641">MYEQIDMEMKTLEPYERATSSRASSSTLASPIEEPSERPSAFPSRSGSRHGSYNSSSPRYRLLLPKHTTSAPLVIFFHGSGDSCMTSWLPLAKATLESGYRCLLADRGSSHGADLKPHQAVSELLAYLHQHPDAKGPYVLVAHSYGGSIARLFLQQRPKDVAGIVLAETGQETALAPSVEREQYKKQILGHRPLAVIRANSLRRKWDEYQAAFELARTDEQRDQLEPQRQMLETWDRQDEMLKKRQLGLSRNSRYVYLPDCGHHVIREKPELVLKEVRWVMDQICGPGAVRPGTAASIKRSMSLRRNPSSAGGSGGAGGVPKLKRGLSQRLRDWARA</sequence>
<protein>
    <submittedName>
        <fullName evidence="3">Alpha/beta-hydrolase</fullName>
    </submittedName>
</protein>
<name>A0A9P4Q066_9PEZI</name>
<feature type="domain" description="AB hydrolase-1" evidence="2">
    <location>
        <begin position="74"/>
        <end position="274"/>
    </location>
</feature>
<dbReference type="EMBL" id="MU003856">
    <property type="protein sequence ID" value="KAF2716978.1"/>
    <property type="molecule type" value="Genomic_DNA"/>
</dbReference>
<keyword evidence="4" id="KW-1185">Reference proteome</keyword>
<reference evidence="3" key="1">
    <citation type="journal article" date="2020" name="Stud. Mycol.">
        <title>101 Dothideomycetes genomes: a test case for predicting lifestyles and emergence of pathogens.</title>
        <authorList>
            <person name="Haridas S."/>
            <person name="Albert R."/>
            <person name="Binder M."/>
            <person name="Bloem J."/>
            <person name="Labutti K."/>
            <person name="Salamov A."/>
            <person name="Andreopoulos B."/>
            <person name="Baker S."/>
            <person name="Barry K."/>
            <person name="Bills G."/>
            <person name="Bluhm B."/>
            <person name="Cannon C."/>
            <person name="Castanera R."/>
            <person name="Culley D."/>
            <person name="Daum C."/>
            <person name="Ezra D."/>
            <person name="Gonzalez J."/>
            <person name="Henrissat B."/>
            <person name="Kuo A."/>
            <person name="Liang C."/>
            <person name="Lipzen A."/>
            <person name="Lutzoni F."/>
            <person name="Magnuson J."/>
            <person name="Mondo S."/>
            <person name="Nolan M."/>
            <person name="Ohm R."/>
            <person name="Pangilinan J."/>
            <person name="Park H.-J."/>
            <person name="Ramirez L."/>
            <person name="Alfaro M."/>
            <person name="Sun H."/>
            <person name="Tritt A."/>
            <person name="Yoshinaga Y."/>
            <person name="Zwiers L.-H."/>
            <person name="Turgeon B."/>
            <person name="Goodwin S."/>
            <person name="Spatafora J."/>
            <person name="Crous P."/>
            <person name="Grigoriev I."/>
        </authorList>
    </citation>
    <scope>NUCLEOTIDE SEQUENCE</scope>
    <source>
        <strain evidence="3">CBS 116435</strain>
    </source>
</reference>
<dbReference type="AlphaFoldDB" id="A0A9P4Q066"/>
<evidence type="ECO:0000313" key="3">
    <source>
        <dbReference type="EMBL" id="KAF2716978.1"/>
    </source>
</evidence>
<dbReference type="InterPro" id="IPR000073">
    <property type="entry name" value="AB_hydrolase_1"/>
</dbReference>
<proteinExistence type="predicted"/>
<dbReference type="InterPro" id="IPR029058">
    <property type="entry name" value="AB_hydrolase_fold"/>
</dbReference>
<dbReference type="InterPro" id="IPR050228">
    <property type="entry name" value="Carboxylesterase_BioH"/>
</dbReference>
<feature type="region of interest" description="Disordered" evidence="1">
    <location>
        <begin position="304"/>
        <end position="337"/>
    </location>
</feature>